<dbReference type="SMART" id="SM00823">
    <property type="entry name" value="PKS_PP"/>
    <property type="match status" value="1"/>
</dbReference>
<keyword evidence="1" id="KW-0596">Phosphopantetheine</keyword>
<dbReference type="Pfam" id="PF23562">
    <property type="entry name" value="AMP-binding_C_3"/>
    <property type="match status" value="1"/>
</dbReference>
<dbReference type="PANTHER" id="PTHR43439:SF2">
    <property type="entry name" value="ENZYME, PUTATIVE (JCVI)-RELATED"/>
    <property type="match status" value="1"/>
</dbReference>
<dbReference type="InterPro" id="IPR051414">
    <property type="entry name" value="Adenylate-forming_Reductase"/>
</dbReference>
<dbReference type="SUPFAM" id="SSF47336">
    <property type="entry name" value="ACP-like"/>
    <property type="match status" value="1"/>
</dbReference>
<keyword evidence="2" id="KW-0597">Phosphoprotein</keyword>
<evidence type="ECO:0000256" key="2">
    <source>
        <dbReference type="ARBA" id="ARBA00022553"/>
    </source>
</evidence>
<feature type="domain" description="Polyketide synthase-like phosphopantetheine-binding" evidence="3">
    <location>
        <begin position="115"/>
        <end position="197"/>
    </location>
</feature>
<sequence>MFGRERNQTGVLIELEVGANSLYKTKEGRVKVIEDVWPFIERANQTSPTHSRLEKRTIILVDPARPLPRTPKGTIPRSAALKLYAHDIEEMYLDLEKDSGSVEGIEPPQSWTSTEDVEAWISRSVQGLLNREIDVAGDLFQQGMDSLTATMLLRVLKTALHAASDPNIQSAATKINQQTVFGKPTVRQLAHLLVQLSKNDNTSIDPVAEALQNILAMIR</sequence>
<dbReference type="AlphaFoldDB" id="A0A8H3ANE6"/>
<evidence type="ECO:0000313" key="5">
    <source>
        <dbReference type="Proteomes" id="UP000663888"/>
    </source>
</evidence>
<dbReference type="PANTHER" id="PTHR43439">
    <property type="entry name" value="PHENYLACETATE-COENZYME A LIGASE"/>
    <property type="match status" value="1"/>
</dbReference>
<name>A0A8H3ANE6_9AGAM</name>
<proteinExistence type="predicted"/>
<gene>
    <name evidence="4" type="ORF">RDB_LOCUS46150</name>
</gene>
<reference evidence="4" key="1">
    <citation type="submission" date="2021-01" db="EMBL/GenBank/DDBJ databases">
        <authorList>
            <person name="Kaushik A."/>
        </authorList>
    </citation>
    <scope>NUCLEOTIDE SEQUENCE</scope>
    <source>
        <strain evidence="4">AG4-R118</strain>
    </source>
</reference>
<protein>
    <recommendedName>
        <fullName evidence="3">Polyketide synthase-like phosphopantetheine-binding domain-containing protein</fullName>
    </recommendedName>
</protein>
<evidence type="ECO:0000259" key="3">
    <source>
        <dbReference type="SMART" id="SM00823"/>
    </source>
</evidence>
<dbReference type="EMBL" id="CAJMWX010000897">
    <property type="protein sequence ID" value="CAE6438353.1"/>
    <property type="molecule type" value="Genomic_DNA"/>
</dbReference>
<dbReference type="InterPro" id="IPR009081">
    <property type="entry name" value="PP-bd_ACP"/>
</dbReference>
<dbReference type="InterPro" id="IPR036736">
    <property type="entry name" value="ACP-like_sf"/>
</dbReference>
<accession>A0A8H3ANE6</accession>
<organism evidence="4 5">
    <name type="scientific">Rhizoctonia solani</name>
    <dbReference type="NCBI Taxonomy" id="456999"/>
    <lineage>
        <taxon>Eukaryota</taxon>
        <taxon>Fungi</taxon>
        <taxon>Dikarya</taxon>
        <taxon>Basidiomycota</taxon>
        <taxon>Agaricomycotina</taxon>
        <taxon>Agaricomycetes</taxon>
        <taxon>Cantharellales</taxon>
        <taxon>Ceratobasidiaceae</taxon>
        <taxon>Rhizoctonia</taxon>
    </lineage>
</organism>
<dbReference type="Pfam" id="PF00550">
    <property type="entry name" value="PP-binding"/>
    <property type="match status" value="1"/>
</dbReference>
<dbReference type="Gene3D" id="1.10.1200.10">
    <property type="entry name" value="ACP-like"/>
    <property type="match status" value="1"/>
</dbReference>
<feature type="non-terminal residue" evidence="4">
    <location>
        <position position="1"/>
    </location>
</feature>
<comment type="caution">
    <text evidence="4">The sequence shown here is derived from an EMBL/GenBank/DDBJ whole genome shotgun (WGS) entry which is preliminary data.</text>
</comment>
<dbReference type="GO" id="GO:0031177">
    <property type="term" value="F:phosphopantetheine binding"/>
    <property type="evidence" value="ECO:0007669"/>
    <property type="project" value="InterPro"/>
</dbReference>
<dbReference type="Proteomes" id="UP000663888">
    <property type="component" value="Unassembled WGS sequence"/>
</dbReference>
<evidence type="ECO:0000313" key="4">
    <source>
        <dbReference type="EMBL" id="CAE6438353.1"/>
    </source>
</evidence>
<dbReference type="InterPro" id="IPR020806">
    <property type="entry name" value="PKS_PP-bd"/>
</dbReference>
<evidence type="ECO:0000256" key="1">
    <source>
        <dbReference type="ARBA" id="ARBA00022450"/>
    </source>
</evidence>